<evidence type="ECO:0000313" key="1">
    <source>
        <dbReference type="EMBL" id="RAL25230.1"/>
    </source>
</evidence>
<comment type="caution">
    <text evidence="1">The sequence shown here is derived from an EMBL/GenBank/DDBJ whole genome shotgun (WGS) entry which is preliminary data.</text>
</comment>
<accession>A0A328CC71</accession>
<dbReference type="InterPro" id="IPR029045">
    <property type="entry name" value="ClpP/crotonase-like_dom_sf"/>
</dbReference>
<dbReference type="SUPFAM" id="SSF52096">
    <property type="entry name" value="ClpP/crotonase"/>
    <property type="match status" value="1"/>
</dbReference>
<dbReference type="EMBL" id="QHKO01000001">
    <property type="protein sequence ID" value="RAL25230.1"/>
    <property type="molecule type" value="Genomic_DNA"/>
</dbReference>
<reference evidence="1 2" key="1">
    <citation type="submission" date="2018-05" db="EMBL/GenBank/DDBJ databases">
        <title>Lujinxingia marina gen. nov. sp. nov., a new facultative anaerobic member of the class Deltaproteobacteria, and proposal of Lujinxingaceae fam. nov.</title>
        <authorList>
            <person name="Li C.-M."/>
        </authorList>
    </citation>
    <scope>NUCLEOTIDE SEQUENCE [LARGE SCALE GENOMIC DNA]</scope>
    <source>
        <strain evidence="1 2">B210</strain>
    </source>
</reference>
<organism evidence="1 2">
    <name type="scientific">Lujinxingia litoralis</name>
    <dbReference type="NCBI Taxonomy" id="2211119"/>
    <lineage>
        <taxon>Bacteria</taxon>
        <taxon>Deltaproteobacteria</taxon>
        <taxon>Bradymonadales</taxon>
        <taxon>Lujinxingiaceae</taxon>
        <taxon>Lujinxingia</taxon>
    </lineage>
</organism>
<gene>
    <name evidence="1" type="ORF">DL240_03195</name>
</gene>
<dbReference type="AlphaFoldDB" id="A0A328CC71"/>
<name>A0A328CC71_9DELT</name>
<dbReference type="RefSeq" id="WP_111728402.1">
    <property type="nucleotide sequence ID" value="NZ_QHKO01000001.1"/>
</dbReference>
<dbReference type="Proteomes" id="UP000249169">
    <property type="component" value="Unassembled WGS sequence"/>
</dbReference>
<protein>
    <submittedName>
        <fullName evidence="1">Uncharacterized protein</fullName>
    </submittedName>
</protein>
<dbReference type="OrthoDB" id="5494262at2"/>
<evidence type="ECO:0000313" key="2">
    <source>
        <dbReference type="Proteomes" id="UP000249169"/>
    </source>
</evidence>
<sequence length="300" mass="32016">MNPARLQGPIQRLEKELGCPVFVMLASSAGEYAVDLDGEAGERLARQLLRRHREESFAEAALVIAAHGGQVRFAETLMRTLEHLEVAFRVVLPGEVSGVGAMLAIAAEEVVLHPAAGVGACDRGRCVVERGPWSATLLEHLPQLPESLLGGEQAAQTLSTIAHQLRYRAEVGLCLARRVSARQISPELVSATSLEKLGEEGVAGAAALTRAGARVRLASDALAGALEALMVRATEVYGLFDTPKARFERSMDWADEVEFAPAEEVAGALLASGDMLELYVLDTGSPDPDAPRLHGRWVQG</sequence>
<keyword evidence="2" id="KW-1185">Reference proteome</keyword>
<proteinExistence type="predicted"/>